<dbReference type="InterPro" id="IPR004105">
    <property type="entry name" value="CheA-like_dim"/>
</dbReference>
<dbReference type="CDD" id="cd16916">
    <property type="entry name" value="HATPase_CheA-like"/>
    <property type="match status" value="1"/>
</dbReference>
<dbReference type="GO" id="GO:0005524">
    <property type="term" value="F:ATP binding"/>
    <property type="evidence" value="ECO:0007669"/>
    <property type="project" value="UniProtKB-KW"/>
</dbReference>
<dbReference type="InterPro" id="IPR002545">
    <property type="entry name" value="CheW-lke_dom"/>
</dbReference>
<dbReference type="Pfam" id="PF02518">
    <property type="entry name" value="HATPase_c"/>
    <property type="match status" value="1"/>
</dbReference>
<dbReference type="InterPro" id="IPR036641">
    <property type="entry name" value="HPT_dom_sf"/>
</dbReference>
<dbReference type="FunFam" id="3.30.565.10:FF:000016">
    <property type="entry name" value="Chemotaxis protein CheA, putative"/>
    <property type="match status" value="1"/>
</dbReference>
<dbReference type="SUPFAM" id="SSF50341">
    <property type="entry name" value="CheW-like"/>
    <property type="match status" value="1"/>
</dbReference>
<keyword evidence="7" id="KW-0547">Nucleotide-binding</keyword>
<evidence type="ECO:0000256" key="10">
    <source>
        <dbReference type="ARBA" id="ARBA00023012"/>
    </source>
</evidence>
<feature type="domain" description="HPt" evidence="15">
    <location>
        <begin position="1"/>
        <end position="103"/>
    </location>
</feature>
<dbReference type="Pfam" id="PF07194">
    <property type="entry name" value="P2"/>
    <property type="match status" value="1"/>
</dbReference>
<evidence type="ECO:0000313" key="16">
    <source>
        <dbReference type="EMBL" id="NBG87589.1"/>
    </source>
</evidence>
<evidence type="ECO:0000256" key="12">
    <source>
        <dbReference type="SAM" id="MobiDB-lite"/>
    </source>
</evidence>
<dbReference type="GO" id="GO:0005737">
    <property type="term" value="C:cytoplasm"/>
    <property type="evidence" value="ECO:0007669"/>
    <property type="project" value="InterPro"/>
</dbReference>
<evidence type="ECO:0000256" key="6">
    <source>
        <dbReference type="ARBA" id="ARBA00022679"/>
    </source>
</evidence>
<reference evidence="16 17" key="1">
    <citation type="submission" date="2019-04" db="EMBL/GenBank/DDBJ databases">
        <title>Isachenkonia alkalipeptolytica gen. nov. sp. nov. a new anaerobic, alkiliphilic organothrophic bacterium capable to reduce synthesized ferrihydrite isolated from a soda lake.</title>
        <authorList>
            <person name="Toshchakov S.V."/>
            <person name="Zavarzina D.G."/>
            <person name="Zhilina T.N."/>
            <person name="Kostrikina N.A."/>
            <person name="Kublanov I.V."/>
        </authorList>
    </citation>
    <scope>NUCLEOTIDE SEQUENCE [LARGE SCALE GENOMIC DNA]</scope>
    <source>
        <strain evidence="16 17">Z-1701</strain>
    </source>
</reference>
<dbReference type="Gene3D" id="3.30.70.1110">
    <property type="entry name" value="Histidine kinase CheA-like, P2 response regulator-binding domain"/>
    <property type="match status" value="1"/>
</dbReference>
<gene>
    <name evidence="16" type="ORF">ISALK_03660</name>
</gene>
<dbReference type="InterPro" id="IPR037052">
    <property type="entry name" value="CheA-like_P2_sf"/>
</dbReference>
<dbReference type="PROSITE" id="PS50109">
    <property type="entry name" value="HIS_KIN"/>
    <property type="match status" value="1"/>
</dbReference>
<dbReference type="SUPFAM" id="SSF55874">
    <property type="entry name" value="ATPase domain of HSP90 chaperone/DNA topoisomerase II/histidine kinase"/>
    <property type="match status" value="1"/>
</dbReference>
<dbReference type="GO" id="GO:0000155">
    <property type="term" value="F:phosphorelay sensor kinase activity"/>
    <property type="evidence" value="ECO:0007669"/>
    <property type="project" value="InterPro"/>
</dbReference>
<evidence type="ECO:0000259" key="13">
    <source>
        <dbReference type="PROSITE" id="PS50109"/>
    </source>
</evidence>
<dbReference type="SMART" id="SM00260">
    <property type="entry name" value="CheW"/>
    <property type="match status" value="1"/>
</dbReference>
<evidence type="ECO:0000256" key="2">
    <source>
        <dbReference type="ARBA" id="ARBA00012438"/>
    </source>
</evidence>
<feature type="domain" description="CheW-like" evidence="14">
    <location>
        <begin position="558"/>
        <end position="694"/>
    </location>
</feature>
<feature type="domain" description="Histidine kinase" evidence="13">
    <location>
        <begin position="306"/>
        <end position="556"/>
    </location>
</feature>
<evidence type="ECO:0000313" key="17">
    <source>
        <dbReference type="Proteomes" id="UP000449710"/>
    </source>
</evidence>
<dbReference type="RefSeq" id="WP_160719146.1">
    <property type="nucleotide sequence ID" value="NZ_SUMG01000003.1"/>
</dbReference>
<dbReference type="PANTHER" id="PTHR43395">
    <property type="entry name" value="SENSOR HISTIDINE KINASE CHEA"/>
    <property type="match status" value="1"/>
</dbReference>
<evidence type="ECO:0000256" key="8">
    <source>
        <dbReference type="ARBA" id="ARBA00022777"/>
    </source>
</evidence>
<dbReference type="InterPro" id="IPR036061">
    <property type="entry name" value="CheW-like_dom_sf"/>
</dbReference>
<dbReference type="Pfam" id="PF02895">
    <property type="entry name" value="H-kinase_dim"/>
    <property type="match status" value="1"/>
</dbReference>
<keyword evidence="6" id="KW-0808">Transferase</keyword>
<dbReference type="GO" id="GO:0006935">
    <property type="term" value="P:chemotaxis"/>
    <property type="evidence" value="ECO:0007669"/>
    <property type="project" value="UniProtKB-KW"/>
</dbReference>
<dbReference type="Pfam" id="PF01584">
    <property type="entry name" value="CheW"/>
    <property type="match status" value="1"/>
</dbReference>
<dbReference type="InterPro" id="IPR010808">
    <property type="entry name" value="CheA_P2-bd"/>
</dbReference>
<feature type="modified residue" description="Phosphohistidine" evidence="11">
    <location>
        <position position="46"/>
    </location>
</feature>
<dbReference type="Gene3D" id="2.30.30.40">
    <property type="entry name" value="SH3 Domains"/>
    <property type="match status" value="1"/>
</dbReference>
<dbReference type="InterPro" id="IPR035891">
    <property type="entry name" value="CheY-binding_CheA"/>
</dbReference>
<dbReference type="SUPFAM" id="SSF47226">
    <property type="entry name" value="Histidine-containing phosphotransfer domain, HPT domain"/>
    <property type="match status" value="1"/>
</dbReference>
<dbReference type="PANTHER" id="PTHR43395:SF1">
    <property type="entry name" value="CHEMOTAXIS PROTEIN CHEA"/>
    <property type="match status" value="1"/>
</dbReference>
<feature type="region of interest" description="Disordered" evidence="12">
    <location>
        <begin position="259"/>
        <end position="309"/>
    </location>
</feature>
<dbReference type="FunFam" id="2.30.30.40:FF:000048">
    <property type="entry name" value="Chemotaxis protein CheA, putative"/>
    <property type="match status" value="1"/>
</dbReference>
<dbReference type="InterPro" id="IPR003594">
    <property type="entry name" value="HATPase_dom"/>
</dbReference>
<evidence type="ECO:0000256" key="7">
    <source>
        <dbReference type="ARBA" id="ARBA00022741"/>
    </source>
</evidence>
<dbReference type="PROSITE" id="PS50851">
    <property type="entry name" value="CHEW"/>
    <property type="match status" value="1"/>
</dbReference>
<evidence type="ECO:0000256" key="9">
    <source>
        <dbReference type="ARBA" id="ARBA00022840"/>
    </source>
</evidence>
<dbReference type="InterPro" id="IPR036097">
    <property type="entry name" value="HisK_dim/P_sf"/>
</dbReference>
<organism evidence="16 17">
    <name type="scientific">Isachenkonia alkalipeptolytica</name>
    <dbReference type="NCBI Taxonomy" id="2565777"/>
    <lineage>
        <taxon>Bacteria</taxon>
        <taxon>Bacillati</taxon>
        <taxon>Bacillota</taxon>
        <taxon>Clostridia</taxon>
        <taxon>Eubacteriales</taxon>
        <taxon>Clostridiaceae</taxon>
        <taxon>Isachenkonia</taxon>
    </lineage>
</organism>
<name>A0AA43XJS1_9CLOT</name>
<evidence type="ECO:0000259" key="14">
    <source>
        <dbReference type="PROSITE" id="PS50851"/>
    </source>
</evidence>
<keyword evidence="17" id="KW-1185">Reference proteome</keyword>
<dbReference type="Gene3D" id="3.30.565.10">
    <property type="entry name" value="Histidine kinase-like ATPase, C-terminal domain"/>
    <property type="match status" value="1"/>
</dbReference>
<keyword evidence="10" id="KW-0902">Two-component regulatory system</keyword>
<dbReference type="Gene3D" id="1.20.120.160">
    <property type="entry name" value="HPT domain"/>
    <property type="match status" value="1"/>
</dbReference>
<dbReference type="SUPFAM" id="SSF47384">
    <property type="entry name" value="Homodimeric domain of signal transducing histidine kinase"/>
    <property type="match status" value="1"/>
</dbReference>
<dbReference type="SMART" id="SM01231">
    <property type="entry name" value="H-kinase_dim"/>
    <property type="match status" value="1"/>
</dbReference>
<dbReference type="InterPro" id="IPR051315">
    <property type="entry name" value="Bact_Chemotaxis_CheA"/>
</dbReference>
<sequence length="694" mass="77386">MDMNQYLDIFIEETKEHLQSMNEILLKLESFTYDKDLLNEMFRIAHTIKGMSGTMGYQNIAGLTHEMENVLDLIRNDELKTTEEIVDILFECFDQLEGYINNIEQEGREGENRSEDLIRSLENIKLGKTAEKTPPAAPGSKQEPDSSSPDPLGNIALPEHVAQAAEKSRKEGLSSYFIKTTLDEKCMLKSARAYIFINRLERVGEIVYSNPSIEDIEDENFDLSFEVLLISKEEQDFLEKEVDDISEIKSIDFTELRGQKGGVDAEEKPETEGEDLPVASPKTPENPAVEKTPASKEKQENGNKGKTGKTVRVDIDRLDNLMNLVSELIIIKTRLEDADGKQDAAKVNETTEYLERITTSLHDAVMKVRMVPIERVFNRFPRMVRDLSKDLSKDIQLDMAGKETEVDRTVIDEIGDPLIHLIRNSIDHGIEGPEVRRESGKEAKGTVRLEAYPDGNTVVIEVEDDGKGIDVEKVKEKAFNKGLITTQQKEQMEDSDAVDLLFTPGFSTADQVSDLSGRGVGLDVVKTKIESLGGDIEVTSKPGIGSKSVIRLPLTLAIIQALLVKVEAEKYAIPLNTIKEITTIHKDKIRDIQGNKVALYRDATLPILKLAELLRVPPVEKEFEDPEHTVVIIRKGDKTAGIIVDDLIGQQEIVIKSLGKFLNNIEGIAGATILGNGTVALIVDTNSFFRKEGK</sequence>
<dbReference type="InterPro" id="IPR036890">
    <property type="entry name" value="HATPase_C_sf"/>
</dbReference>
<evidence type="ECO:0000256" key="5">
    <source>
        <dbReference type="ARBA" id="ARBA00022553"/>
    </source>
</evidence>
<dbReference type="InterPro" id="IPR005467">
    <property type="entry name" value="His_kinase_dom"/>
</dbReference>
<evidence type="ECO:0000256" key="4">
    <source>
        <dbReference type="ARBA" id="ARBA00022500"/>
    </source>
</evidence>
<dbReference type="SUPFAM" id="SSF55052">
    <property type="entry name" value="CheY-binding domain of CheA"/>
    <property type="match status" value="1"/>
</dbReference>
<keyword evidence="9" id="KW-0067">ATP-binding</keyword>
<dbReference type="PROSITE" id="PS50894">
    <property type="entry name" value="HPT"/>
    <property type="match status" value="1"/>
</dbReference>
<dbReference type="InterPro" id="IPR037006">
    <property type="entry name" value="CheA-like_homodim_sf"/>
</dbReference>
<dbReference type="AlphaFoldDB" id="A0AA43XJS1"/>
<dbReference type="Pfam" id="PF01627">
    <property type="entry name" value="Hpt"/>
    <property type="match status" value="1"/>
</dbReference>
<proteinExistence type="predicted"/>
<dbReference type="InterPro" id="IPR004358">
    <property type="entry name" value="Sig_transdc_His_kin-like_C"/>
</dbReference>
<dbReference type="InterPro" id="IPR008207">
    <property type="entry name" value="Sig_transdc_His_kin_Hpt_dom"/>
</dbReference>
<comment type="catalytic activity">
    <reaction evidence="1">
        <text>ATP + protein L-histidine = ADP + protein N-phospho-L-histidine.</text>
        <dbReference type="EC" id="2.7.13.3"/>
    </reaction>
</comment>
<dbReference type="SMART" id="SM00387">
    <property type="entry name" value="HATPase_c"/>
    <property type="match status" value="1"/>
</dbReference>
<keyword evidence="5 11" id="KW-0597">Phosphoprotein</keyword>
<dbReference type="CDD" id="cd00088">
    <property type="entry name" value="HPT"/>
    <property type="match status" value="1"/>
</dbReference>
<feature type="compositionally biased region" description="Basic and acidic residues" evidence="12">
    <location>
        <begin position="293"/>
        <end position="303"/>
    </location>
</feature>
<keyword evidence="4" id="KW-0145">Chemotaxis</keyword>
<dbReference type="CDD" id="cd00731">
    <property type="entry name" value="CheA_reg"/>
    <property type="match status" value="1"/>
</dbReference>
<evidence type="ECO:0000259" key="15">
    <source>
        <dbReference type="PROSITE" id="PS50894"/>
    </source>
</evidence>
<evidence type="ECO:0000256" key="1">
    <source>
        <dbReference type="ARBA" id="ARBA00000085"/>
    </source>
</evidence>
<evidence type="ECO:0000256" key="3">
    <source>
        <dbReference type="ARBA" id="ARBA00021495"/>
    </source>
</evidence>
<dbReference type="Proteomes" id="UP000449710">
    <property type="component" value="Unassembled WGS sequence"/>
</dbReference>
<dbReference type="SMART" id="SM00073">
    <property type="entry name" value="HPT"/>
    <property type="match status" value="1"/>
</dbReference>
<comment type="caution">
    <text evidence="16">The sequence shown here is derived from an EMBL/GenBank/DDBJ whole genome shotgun (WGS) entry which is preliminary data.</text>
</comment>
<dbReference type="Gene3D" id="1.10.287.560">
    <property type="entry name" value="Histidine kinase CheA-like, homodimeric domain"/>
    <property type="match status" value="1"/>
</dbReference>
<accession>A0AA43XJS1</accession>
<feature type="region of interest" description="Disordered" evidence="12">
    <location>
        <begin position="128"/>
        <end position="155"/>
    </location>
</feature>
<dbReference type="EC" id="2.7.13.3" evidence="2"/>
<feature type="compositionally biased region" description="Basic and acidic residues" evidence="12">
    <location>
        <begin position="259"/>
        <end position="271"/>
    </location>
</feature>
<dbReference type="EMBL" id="SUMG01000003">
    <property type="protein sequence ID" value="NBG87589.1"/>
    <property type="molecule type" value="Genomic_DNA"/>
</dbReference>
<dbReference type="PRINTS" id="PR00344">
    <property type="entry name" value="BCTRLSENSOR"/>
</dbReference>
<keyword evidence="8" id="KW-0418">Kinase</keyword>
<protein>
    <recommendedName>
        <fullName evidence="3">Chemotaxis protein CheA</fullName>
        <ecNumber evidence="2">2.7.13.3</ecNumber>
    </recommendedName>
</protein>
<evidence type="ECO:0000256" key="11">
    <source>
        <dbReference type="PROSITE-ProRule" id="PRU00110"/>
    </source>
</evidence>